<comment type="caution">
    <text evidence="2">The sequence shown here is derived from an EMBL/GenBank/DDBJ whole genome shotgun (WGS) entry which is preliminary data.</text>
</comment>
<reference evidence="2 3" key="1">
    <citation type="submission" date="2018-08" db="EMBL/GenBank/DDBJ databases">
        <title>Draft genome of candidate division NPL-UPA2 bacterium Unc8 that adapted to ultra-basic serpentinizing groundwater.</title>
        <authorList>
            <person name="Ishii S."/>
            <person name="Suzuki S."/>
            <person name="Nealson K.H."/>
        </authorList>
    </citation>
    <scope>NUCLEOTIDE SEQUENCE [LARGE SCALE GENOMIC DNA]</scope>
    <source>
        <strain evidence="2">Unc8</strain>
    </source>
</reference>
<keyword evidence="1" id="KW-0472">Membrane</keyword>
<proteinExistence type="predicted"/>
<keyword evidence="1" id="KW-1133">Transmembrane helix</keyword>
<dbReference type="AlphaFoldDB" id="A0A399FXR5"/>
<feature type="transmembrane region" description="Helical" evidence="1">
    <location>
        <begin position="41"/>
        <end position="62"/>
    </location>
</feature>
<sequence>MAKLSKNPLYCLLILTYCLLSAMTVGMLLTIIVELEDPKDPMVVLILIGSIIFLIFFAYWVCKKLIEESKEP</sequence>
<organism evidence="2 3">
    <name type="scientific">candidate division NPL-UPA2 bacterium Unc8</name>
    <dbReference type="NCBI Taxonomy" id="1980939"/>
    <lineage>
        <taxon>Bacteria</taxon>
    </lineage>
</organism>
<evidence type="ECO:0000256" key="1">
    <source>
        <dbReference type="SAM" id="Phobius"/>
    </source>
</evidence>
<dbReference type="EMBL" id="NDHY01000006">
    <property type="protein sequence ID" value="RII00219.1"/>
    <property type="molecule type" value="Genomic_DNA"/>
</dbReference>
<evidence type="ECO:0000313" key="2">
    <source>
        <dbReference type="EMBL" id="RII00219.1"/>
    </source>
</evidence>
<keyword evidence="1" id="KW-0812">Transmembrane</keyword>
<protein>
    <submittedName>
        <fullName evidence="2">Uncharacterized protein</fullName>
    </submittedName>
</protein>
<gene>
    <name evidence="2" type="ORF">B9J77_03590</name>
</gene>
<name>A0A399FXR5_UNCN2</name>
<accession>A0A399FXR5</accession>
<evidence type="ECO:0000313" key="3">
    <source>
        <dbReference type="Proteomes" id="UP000266287"/>
    </source>
</evidence>
<dbReference type="Proteomes" id="UP000266287">
    <property type="component" value="Unassembled WGS sequence"/>
</dbReference>
<feature type="transmembrane region" description="Helical" evidence="1">
    <location>
        <begin position="12"/>
        <end position="35"/>
    </location>
</feature>